<accession>A0A1D1YZ63</accession>
<keyword evidence="3" id="KW-0560">Oxidoreductase</keyword>
<dbReference type="FunFam" id="3.40.50.720:FF:000387">
    <property type="entry name" value="NAD(P)-binding Rossmann-fold superfamily protein"/>
    <property type="match status" value="1"/>
</dbReference>
<comment type="similarity">
    <text evidence="1 4">Belongs to the short-chain dehydrogenases/reductases (SDR) family.</text>
</comment>
<dbReference type="InterPro" id="IPR036291">
    <property type="entry name" value="NAD(P)-bd_dom_sf"/>
</dbReference>
<dbReference type="GO" id="GO:0016491">
    <property type="term" value="F:oxidoreductase activity"/>
    <property type="evidence" value="ECO:0007669"/>
    <property type="project" value="UniProtKB-KW"/>
</dbReference>
<dbReference type="PANTHER" id="PTHR43490:SF60">
    <property type="entry name" value="NAD(P)-BINDING ROSSMANN-FOLD SUPERFAMILY PROTEIN"/>
    <property type="match status" value="1"/>
</dbReference>
<dbReference type="Pfam" id="PF00106">
    <property type="entry name" value="adh_short"/>
    <property type="match status" value="2"/>
</dbReference>
<dbReference type="Gene3D" id="3.40.50.720">
    <property type="entry name" value="NAD(P)-binding Rossmann-like Domain"/>
    <property type="match status" value="1"/>
</dbReference>
<proteinExistence type="inferred from homology"/>
<dbReference type="PANTHER" id="PTHR43490">
    <property type="entry name" value="(+)-NEOMENTHOL DEHYDROGENASE"/>
    <property type="match status" value="1"/>
</dbReference>
<evidence type="ECO:0000256" key="3">
    <source>
        <dbReference type="ARBA" id="ARBA00023002"/>
    </source>
</evidence>
<evidence type="ECO:0000256" key="4">
    <source>
        <dbReference type="RuleBase" id="RU000363"/>
    </source>
</evidence>
<evidence type="ECO:0000313" key="5">
    <source>
        <dbReference type="EMBL" id="JAT59879.1"/>
    </source>
</evidence>
<keyword evidence="2" id="KW-0521">NADP</keyword>
<protein>
    <submittedName>
        <fullName evidence="5">(+)-neomenthol dehydrogenase</fullName>
    </submittedName>
</protein>
<dbReference type="AlphaFoldDB" id="A0A1D1YZ63"/>
<dbReference type="SUPFAM" id="SSF51735">
    <property type="entry name" value="NAD(P)-binding Rossmann-fold domains"/>
    <property type="match status" value="1"/>
</dbReference>
<dbReference type="InterPro" id="IPR002347">
    <property type="entry name" value="SDR_fam"/>
</dbReference>
<evidence type="ECO:0000256" key="2">
    <source>
        <dbReference type="ARBA" id="ARBA00022857"/>
    </source>
</evidence>
<organism evidence="5">
    <name type="scientific">Anthurium amnicola</name>
    <dbReference type="NCBI Taxonomy" id="1678845"/>
    <lineage>
        <taxon>Eukaryota</taxon>
        <taxon>Viridiplantae</taxon>
        <taxon>Streptophyta</taxon>
        <taxon>Embryophyta</taxon>
        <taxon>Tracheophyta</taxon>
        <taxon>Spermatophyta</taxon>
        <taxon>Magnoliopsida</taxon>
        <taxon>Liliopsida</taxon>
        <taxon>Araceae</taxon>
        <taxon>Pothoideae</taxon>
        <taxon>Potheae</taxon>
        <taxon>Anthurium</taxon>
    </lineage>
</organism>
<dbReference type="GO" id="GO:0016020">
    <property type="term" value="C:membrane"/>
    <property type="evidence" value="ECO:0007669"/>
    <property type="project" value="TreeGrafter"/>
</dbReference>
<sequence>YIGFRAMVCFPRSLVDVFPMDSETKSCSSHTRWWSEETVAVVTGANKGIGLALVKRLAQLGLTVVLTSRDVGRGLTAVESLRARGLHVEFCQLDVAEQESIEAFVSWLRDRFRVLDILVNNAGVSFSRVDENSVKHAETVIRTNFYGPKRLTEALLPFFRRSPTRSRVLNISSQLGLLSRVRDPQLKATLRDEEKLSEEVIEGMLAAFLAQVEEGTWREGGWPRVWTDYAMSKLALNAYSRLLARRHQGEGLAINCFCPGYTRTAMTGGLGDHTAEEASEVAAQLVLMPTAQLPTGKFFKWGIPVVYSAL</sequence>
<dbReference type="EMBL" id="GDJX01008057">
    <property type="protein sequence ID" value="JAT59879.1"/>
    <property type="molecule type" value="Transcribed_RNA"/>
</dbReference>
<dbReference type="PRINTS" id="PR00081">
    <property type="entry name" value="GDHRDH"/>
</dbReference>
<feature type="non-terminal residue" evidence="5">
    <location>
        <position position="1"/>
    </location>
</feature>
<gene>
    <name evidence="5" type="primary">SDR1_14</name>
    <name evidence="5" type="ORF">g.57226</name>
</gene>
<name>A0A1D1YZ63_9ARAE</name>
<evidence type="ECO:0000256" key="1">
    <source>
        <dbReference type="ARBA" id="ARBA00006484"/>
    </source>
</evidence>
<reference evidence="5" key="1">
    <citation type="submission" date="2015-07" db="EMBL/GenBank/DDBJ databases">
        <title>Transcriptome Assembly of Anthurium amnicola.</title>
        <authorList>
            <person name="Suzuki J."/>
        </authorList>
    </citation>
    <scope>NUCLEOTIDE SEQUENCE</scope>
</reference>
<dbReference type="PRINTS" id="PR00080">
    <property type="entry name" value="SDRFAMILY"/>
</dbReference>